<dbReference type="InterPro" id="IPR039421">
    <property type="entry name" value="Type_1_exporter"/>
</dbReference>
<dbReference type="InterPro" id="IPR003439">
    <property type="entry name" value="ABC_transporter-like_ATP-bd"/>
</dbReference>
<accession>A4A8N6</accession>
<dbReference type="GO" id="GO:0005524">
    <property type="term" value="F:ATP binding"/>
    <property type="evidence" value="ECO:0007669"/>
    <property type="project" value="UniProtKB-KW"/>
</dbReference>
<organism evidence="11 12">
    <name type="scientific">Congregibacter litoralis KT71</name>
    <dbReference type="NCBI Taxonomy" id="314285"/>
    <lineage>
        <taxon>Bacteria</taxon>
        <taxon>Pseudomonadati</taxon>
        <taxon>Pseudomonadota</taxon>
        <taxon>Gammaproteobacteria</taxon>
        <taxon>Cellvibrionales</taxon>
        <taxon>Halieaceae</taxon>
        <taxon>Congregibacter</taxon>
    </lineage>
</organism>
<reference evidence="11 12" key="2">
    <citation type="journal article" date="2009" name="PLoS ONE">
        <title>The photosynthetic apparatus and its regulation in the aerobic gammaproteobacterium Congregibacter litoralis gen. nov., sp. nov.</title>
        <authorList>
            <person name="Spring S."/>
            <person name="Lunsdorf H."/>
            <person name="Fuchs B.M."/>
            <person name="Tindall B.J."/>
        </authorList>
    </citation>
    <scope>NUCLEOTIDE SEQUENCE [LARGE SCALE GENOMIC DNA]</scope>
    <source>
        <strain evidence="11">KT71</strain>
    </source>
</reference>
<evidence type="ECO:0000256" key="3">
    <source>
        <dbReference type="ARBA" id="ARBA00022692"/>
    </source>
</evidence>
<evidence type="ECO:0000256" key="6">
    <source>
        <dbReference type="ARBA" id="ARBA00022989"/>
    </source>
</evidence>
<dbReference type="Gene3D" id="1.20.1560.10">
    <property type="entry name" value="ABC transporter type 1, transmembrane domain"/>
    <property type="match status" value="1"/>
</dbReference>
<evidence type="ECO:0000259" key="10">
    <source>
        <dbReference type="PROSITE" id="PS50929"/>
    </source>
</evidence>
<dbReference type="GO" id="GO:0015421">
    <property type="term" value="F:ABC-type oligopeptide transporter activity"/>
    <property type="evidence" value="ECO:0007669"/>
    <property type="project" value="TreeGrafter"/>
</dbReference>
<evidence type="ECO:0000256" key="5">
    <source>
        <dbReference type="ARBA" id="ARBA00022840"/>
    </source>
</evidence>
<dbReference type="FunFam" id="3.40.50.300:FF:000836">
    <property type="entry name" value="ABC transporter B family member 25"/>
    <property type="match status" value="1"/>
</dbReference>
<evidence type="ECO:0000256" key="4">
    <source>
        <dbReference type="ARBA" id="ARBA00022741"/>
    </source>
</evidence>
<dbReference type="InterPro" id="IPR003593">
    <property type="entry name" value="AAA+_ATPase"/>
</dbReference>
<sequence>MLIDRGFAGDDPGALGDAVRIVMLITTAIAVGTFFRFYLVSWLGERISADLRSAVFRNIVRLHPGFFEENRSGEIMSRLTADTTVLQTIIGSSMSMALRSTLTLSGAVIMMLVTNFKLTLFIVATVPLVLLPVMIFGRRVRKLSSSSQDSVASVGSYAGEIIQNIRTVQGFNREAAESEAFDAEVEKAFVIARSRVRQRALLIAFAIIILSGGMIAMMYSGGRDVISGAMTGGELAAFMFYAVMVGTGFATLSEVWGDVQRAAGATERLLELVETDSALPDTGDRESISQNPNLELRNVSFSYPSRPDTLALNNISLHIEAGKSLALVGPSGAGKTTLFELLQRFYDPQSGALLLDGIDLREMSLEQLRTHLAIVPQQPTLFSADVRYNIAYGNPDASDAEIQAAAQRAHAHEFIEALPEGYSSFLGEQGVRLSGGQRQRIALARAMLTDPKVLLLDEATSALDAESEYQVQQAISELMHERTTVIIAHRLATIRDADCIAVLDEGKVVATGTHDELLGSSELYARLAKLQFRNEAA</sequence>
<dbReference type="eggNOG" id="COG1132">
    <property type="taxonomic scope" value="Bacteria"/>
</dbReference>
<evidence type="ECO:0000313" key="12">
    <source>
        <dbReference type="Proteomes" id="UP000019205"/>
    </source>
</evidence>
<keyword evidence="12" id="KW-1185">Reference proteome</keyword>
<dbReference type="HOGENOM" id="CLU_000604_84_9_6"/>
<dbReference type="GO" id="GO:0016887">
    <property type="term" value="F:ATP hydrolysis activity"/>
    <property type="evidence" value="ECO:0007669"/>
    <property type="project" value="InterPro"/>
</dbReference>
<dbReference type="SUPFAM" id="SSF52540">
    <property type="entry name" value="P-loop containing nucleoside triphosphate hydrolases"/>
    <property type="match status" value="1"/>
</dbReference>
<feature type="transmembrane region" description="Helical" evidence="8">
    <location>
        <begin position="119"/>
        <end position="137"/>
    </location>
</feature>
<keyword evidence="3 8" id="KW-0812">Transmembrane</keyword>
<dbReference type="PANTHER" id="PTHR43394:SF1">
    <property type="entry name" value="ATP-BINDING CASSETTE SUB-FAMILY B MEMBER 10, MITOCHONDRIAL"/>
    <property type="match status" value="1"/>
</dbReference>
<feature type="transmembrane region" description="Helical" evidence="8">
    <location>
        <begin position="96"/>
        <end position="113"/>
    </location>
</feature>
<dbReference type="InterPro" id="IPR027417">
    <property type="entry name" value="P-loop_NTPase"/>
</dbReference>
<dbReference type="PANTHER" id="PTHR43394">
    <property type="entry name" value="ATP-DEPENDENT PERMEASE MDL1, MITOCHONDRIAL"/>
    <property type="match status" value="1"/>
</dbReference>
<evidence type="ECO:0000256" key="7">
    <source>
        <dbReference type="ARBA" id="ARBA00023136"/>
    </source>
</evidence>
<dbReference type="InterPro" id="IPR011918">
    <property type="entry name" value="ABC_MsbA_ATP-bd"/>
</dbReference>
<dbReference type="PROSITE" id="PS00211">
    <property type="entry name" value="ABC_TRANSPORTER_1"/>
    <property type="match status" value="1"/>
</dbReference>
<dbReference type="AlphaFoldDB" id="A4A8N6"/>
<dbReference type="Pfam" id="PF00005">
    <property type="entry name" value="ABC_tran"/>
    <property type="match status" value="1"/>
</dbReference>
<dbReference type="GO" id="GO:0090374">
    <property type="term" value="P:oligopeptide export from mitochondrion"/>
    <property type="evidence" value="ECO:0007669"/>
    <property type="project" value="TreeGrafter"/>
</dbReference>
<dbReference type="InterPro" id="IPR036640">
    <property type="entry name" value="ABC1_TM_sf"/>
</dbReference>
<dbReference type="PROSITE" id="PS50893">
    <property type="entry name" value="ABC_TRANSPORTER_2"/>
    <property type="match status" value="1"/>
</dbReference>
<feature type="transmembrane region" description="Helical" evidence="8">
    <location>
        <begin position="20"/>
        <end position="39"/>
    </location>
</feature>
<dbReference type="Proteomes" id="UP000019205">
    <property type="component" value="Chromosome"/>
</dbReference>
<dbReference type="EMBL" id="AAOA02000002">
    <property type="protein sequence ID" value="EAQ97428.1"/>
    <property type="molecule type" value="Genomic_DNA"/>
</dbReference>
<dbReference type="GO" id="GO:0005737">
    <property type="term" value="C:cytoplasm"/>
    <property type="evidence" value="ECO:0007669"/>
    <property type="project" value="UniProtKB-ARBA"/>
</dbReference>
<dbReference type="GO" id="GO:0005886">
    <property type="term" value="C:plasma membrane"/>
    <property type="evidence" value="ECO:0007669"/>
    <property type="project" value="UniProtKB-SubCell"/>
</dbReference>
<evidence type="ECO:0000256" key="1">
    <source>
        <dbReference type="ARBA" id="ARBA00004651"/>
    </source>
</evidence>
<dbReference type="Pfam" id="PF00664">
    <property type="entry name" value="ABC_membrane"/>
    <property type="match status" value="1"/>
</dbReference>
<evidence type="ECO:0000256" key="2">
    <source>
        <dbReference type="ARBA" id="ARBA00022448"/>
    </source>
</evidence>
<dbReference type="SUPFAM" id="SSF90123">
    <property type="entry name" value="ABC transporter transmembrane region"/>
    <property type="match status" value="1"/>
</dbReference>
<gene>
    <name evidence="11" type="ORF">KT71_03945</name>
</gene>
<protein>
    <submittedName>
        <fullName evidence="11">ABC transporter, permease/ATP-binding protein</fullName>
    </submittedName>
</protein>
<dbReference type="CDD" id="cd18575">
    <property type="entry name" value="ABC_6TM_bac_exporter_ABCB8_10_like"/>
    <property type="match status" value="1"/>
</dbReference>
<dbReference type="InterPro" id="IPR011527">
    <property type="entry name" value="ABC1_TM_dom"/>
</dbReference>
<keyword evidence="2" id="KW-0813">Transport</keyword>
<feature type="domain" description="ABC transporter" evidence="9">
    <location>
        <begin position="294"/>
        <end position="530"/>
    </location>
</feature>
<evidence type="ECO:0000256" key="8">
    <source>
        <dbReference type="SAM" id="Phobius"/>
    </source>
</evidence>
<dbReference type="Gene3D" id="3.40.50.300">
    <property type="entry name" value="P-loop containing nucleotide triphosphate hydrolases"/>
    <property type="match status" value="1"/>
</dbReference>
<reference evidence="11 12" key="1">
    <citation type="journal article" date="2007" name="Proc. Natl. Acad. Sci. U.S.A.">
        <title>Characterization of a marine gammaproteobacterium capable of aerobic anoxygenic photosynthesis.</title>
        <authorList>
            <person name="Fuchs B.M."/>
            <person name="Spring S."/>
            <person name="Teeling H."/>
            <person name="Quast C."/>
            <person name="Wulf J."/>
            <person name="Schattenhofer M."/>
            <person name="Yan S."/>
            <person name="Ferriera S."/>
            <person name="Johnson J."/>
            <person name="Glockner F.O."/>
            <person name="Amann R."/>
        </authorList>
    </citation>
    <scope>NUCLEOTIDE SEQUENCE [LARGE SCALE GENOMIC DNA]</scope>
    <source>
        <strain evidence="11">KT71</strain>
    </source>
</reference>
<feature type="domain" description="ABC transmembrane type-1" evidence="10">
    <location>
        <begin position="1"/>
        <end position="261"/>
    </location>
</feature>
<dbReference type="STRING" id="314285.KT71_03945"/>
<keyword evidence="4" id="KW-0547">Nucleotide-binding</keyword>
<name>A4A8N6_9GAMM</name>
<comment type="subcellular location">
    <subcellularLocation>
        <location evidence="1">Cell membrane</location>
        <topology evidence="1">Multi-pass membrane protein</topology>
    </subcellularLocation>
</comment>
<keyword evidence="7 8" id="KW-0472">Membrane</keyword>
<dbReference type="NCBIfam" id="TIGR02204">
    <property type="entry name" value="MsbA_rel"/>
    <property type="match status" value="1"/>
</dbReference>
<comment type="caution">
    <text evidence="11">The sequence shown here is derived from an EMBL/GenBank/DDBJ whole genome shotgun (WGS) entry which is preliminary data.</text>
</comment>
<evidence type="ECO:0000259" key="9">
    <source>
        <dbReference type="PROSITE" id="PS50893"/>
    </source>
</evidence>
<feature type="transmembrane region" description="Helical" evidence="8">
    <location>
        <begin position="225"/>
        <end position="252"/>
    </location>
</feature>
<keyword evidence="6 8" id="KW-1133">Transmembrane helix</keyword>
<dbReference type="InterPro" id="IPR017871">
    <property type="entry name" value="ABC_transporter-like_CS"/>
</dbReference>
<proteinExistence type="predicted"/>
<feature type="transmembrane region" description="Helical" evidence="8">
    <location>
        <begin position="200"/>
        <end position="219"/>
    </location>
</feature>
<dbReference type="SMART" id="SM00382">
    <property type="entry name" value="AAA"/>
    <property type="match status" value="1"/>
</dbReference>
<evidence type="ECO:0000313" key="11">
    <source>
        <dbReference type="EMBL" id="EAQ97428.1"/>
    </source>
</evidence>
<dbReference type="PROSITE" id="PS50929">
    <property type="entry name" value="ABC_TM1F"/>
    <property type="match status" value="1"/>
</dbReference>
<keyword evidence="5 11" id="KW-0067">ATP-binding</keyword>